<dbReference type="EMBL" id="OPYN01000167">
    <property type="protein sequence ID" value="SPO62256.1"/>
    <property type="molecule type" value="Genomic_DNA"/>
</dbReference>
<gene>
    <name evidence="1" type="ORF">JV551A3_V1_1670001</name>
</gene>
<dbReference type="Proteomes" id="UP000294335">
    <property type="component" value="Unassembled WGS sequence"/>
</dbReference>
<sequence>MDIQALQLSLLPWLRVDTWHTMHPKDEERFHQALHVAFGELGYSIAYEQFYEAIHRTLSERQPGVEVYRSKTIEEFARRAEVISSYLFDVRNCQ</sequence>
<organism evidence="1 2">
    <name type="scientific">Pseudomonas inefficax</name>
    <dbReference type="NCBI Taxonomy" id="2078786"/>
    <lineage>
        <taxon>Bacteria</taxon>
        <taxon>Pseudomonadati</taxon>
        <taxon>Pseudomonadota</taxon>
        <taxon>Gammaproteobacteria</taxon>
        <taxon>Pseudomonadales</taxon>
        <taxon>Pseudomonadaceae</taxon>
        <taxon>Pseudomonas</taxon>
    </lineage>
</organism>
<evidence type="ECO:0000313" key="1">
    <source>
        <dbReference type="EMBL" id="SPO62256.1"/>
    </source>
</evidence>
<proteinExistence type="predicted"/>
<comment type="caution">
    <text evidence="1">The sequence shown here is derived from an EMBL/GenBank/DDBJ whole genome shotgun (WGS) entry which is preliminary data.</text>
</comment>
<name>A0AAQ1PAH4_9PSED</name>
<dbReference type="RefSeq" id="WP_133973691.1">
    <property type="nucleotide sequence ID" value="NZ_OPYN01000167.1"/>
</dbReference>
<reference evidence="1 2" key="1">
    <citation type="submission" date="2018-02" db="EMBL/GenBank/DDBJ databases">
        <authorList>
            <person name="Dubost A."/>
        </authorList>
    </citation>
    <scope>NUCLEOTIDE SEQUENCE [LARGE SCALE GENOMIC DNA]</scope>
    <source>
        <strain evidence="2">JV551A3</strain>
    </source>
</reference>
<accession>A0AAQ1PAH4</accession>
<evidence type="ECO:0000313" key="2">
    <source>
        <dbReference type="Proteomes" id="UP000294335"/>
    </source>
</evidence>
<dbReference type="AlphaFoldDB" id="A0AAQ1PAH4"/>
<keyword evidence="2" id="KW-1185">Reference proteome</keyword>
<protein>
    <submittedName>
        <fullName evidence="1">Uncharacterized protein</fullName>
    </submittedName>
</protein>